<name>A0ABW8XNH6_9CYAN</name>
<proteinExistence type="predicted"/>
<reference evidence="2 3" key="1">
    <citation type="submission" date="2024-07" db="EMBL/GenBank/DDBJ databases">
        <authorList>
            <person name="Tripathy S."/>
        </authorList>
    </citation>
    <scope>NUCLEOTIDE SEQUENCE [LARGE SCALE GENOMIC DNA]</scope>
    <source>
        <strain evidence="2 3">VB511288_2</strain>
    </source>
</reference>
<accession>A0ABW8XNH6</accession>
<feature type="compositionally biased region" description="Polar residues" evidence="1">
    <location>
        <begin position="9"/>
        <end position="32"/>
    </location>
</feature>
<feature type="region of interest" description="Disordered" evidence="1">
    <location>
        <begin position="1"/>
        <end position="40"/>
    </location>
</feature>
<dbReference type="Proteomes" id="UP001629223">
    <property type="component" value="Unassembled WGS sequence"/>
</dbReference>
<gene>
    <name evidence="2" type="ORF">AB0756_39750</name>
</gene>
<sequence length="75" mass="8359">MKYEKTNASDKSVNTSIVGKNPSDSNLSQKSDVNSDKKPPQWNWRELVKTMRDVSSIASVVLSLIKILQELGLIP</sequence>
<protein>
    <submittedName>
        <fullName evidence="2">Uncharacterized protein</fullName>
    </submittedName>
</protein>
<dbReference type="RefSeq" id="WP_038083131.1">
    <property type="nucleotide sequence ID" value="NZ_JBFPMW010000026.1"/>
</dbReference>
<organism evidence="2 3">
    <name type="scientific">Tolypothrix campylonemoides VB511288_2</name>
    <dbReference type="NCBI Taxonomy" id="3232311"/>
    <lineage>
        <taxon>Bacteria</taxon>
        <taxon>Bacillati</taxon>
        <taxon>Cyanobacteriota</taxon>
        <taxon>Cyanophyceae</taxon>
        <taxon>Nostocales</taxon>
        <taxon>Tolypothrichaceae</taxon>
        <taxon>Tolypothrix</taxon>
    </lineage>
</organism>
<evidence type="ECO:0000313" key="3">
    <source>
        <dbReference type="Proteomes" id="UP001629223"/>
    </source>
</evidence>
<keyword evidence="3" id="KW-1185">Reference proteome</keyword>
<evidence type="ECO:0000256" key="1">
    <source>
        <dbReference type="SAM" id="MobiDB-lite"/>
    </source>
</evidence>
<dbReference type="EMBL" id="JBFPMW010000026">
    <property type="protein sequence ID" value="MFL9823180.1"/>
    <property type="molecule type" value="Genomic_DNA"/>
</dbReference>
<comment type="caution">
    <text evidence="2">The sequence shown here is derived from an EMBL/GenBank/DDBJ whole genome shotgun (WGS) entry which is preliminary data.</text>
</comment>
<evidence type="ECO:0000313" key="2">
    <source>
        <dbReference type="EMBL" id="MFL9823180.1"/>
    </source>
</evidence>